<dbReference type="GO" id="GO:0003700">
    <property type="term" value="F:DNA-binding transcription factor activity"/>
    <property type="evidence" value="ECO:0007669"/>
    <property type="project" value="TreeGrafter"/>
</dbReference>
<feature type="DNA-binding region" description="H-T-H motif" evidence="2">
    <location>
        <begin position="56"/>
        <end position="75"/>
    </location>
</feature>
<evidence type="ECO:0000259" key="4">
    <source>
        <dbReference type="PROSITE" id="PS50977"/>
    </source>
</evidence>
<evidence type="ECO:0000313" key="6">
    <source>
        <dbReference type="Proteomes" id="UP000186218"/>
    </source>
</evidence>
<dbReference type="PROSITE" id="PS50977">
    <property type="entry name" value="HTH_TETR_2"/>
    <property type="match status" value="1"/>
</dbReference>
<gene>
    <name evidence="5" type="ORF">SAMN05445060_2198</name>
</gene>
<dbReference type="PANTHER" id="PTHR30055:SF209">
    <property type="entry name" value="POSSIBLE TRANSCRIPTIONAL REGULATORY PROTEIN (PROBABLY TETR-FAMILY)"/>
    <property type="match status" value="1"/>
</dbReference>
<dbReference type="InterPro" id="IPR050109">
    <property type="entry name" value="HTH-type_TetR-like_transc_reg"/>
</dbReference>
<dbReference type="PANTHER" id="PTHR30055">
    <property type="entry name" value="HTH-TYPE TRANSCRIPTIONAL REGULATOR RUTR"/>
    <property type="match status" value="1"/>
</dbReference>
<dbReference type="RefSeq" id="WP_083709734.1">
    <property type="nucleotide sequence ID" value="NZ_FTNT01000006.1"/>
</dbReference>
<dbReference type="InterPro" id="IPR009057">
    <property type="entry name" value="Homeodomain-like_sf"/>
</dbReference>
<sequence length="215" mass="23251">MPTDQPPDTRPGRGPLPRFDLSPVSETMRADAMRNRQLLLDAAQQLIDNQGAAAVTMDAVARQAGVGKGTVFRRFGSRTGLMHALLNHSESELQQAFLSGPAPLGPGAPPLDRLLAYGRARLKMTAAHLELLLEAESTGAARFSHPVSSLSTAHVRLLLHEMGFREGLEVLALAVLAPLQPAAYEYLTDDIHVGFEEITAQWEHLVRALIPDAVV</sequence>
<dbReference type="SUPFAM" id="SSF46689">
    <property type="entry name" value="Homeodomain-like"/>
    <property type="match status" value="1"/>
</dbReference>
<reference evidence="5 6" key="1">
    <citation type="submission" date="2017-01" db="EMBL/GenBank/DDBJ databases">
        <authorList>
            <person name="Mah S.A."/>
            <person name="Swanson W.J."/>
            <person name="Moy G.W."/>
            <person name="Vacquier V.D."/>
        </authorList>
    </citation>
    <scope>NUCLEOTIDE SEQUENCE [LARGE SCALE GENOMIC DNA]</scope>
    <source>
        <strain evidence="5 6">CPCC 203464</strain>
    </source>
</reference>
<evidence type="ECO:0000256" key="2">
    <source>
        <dbReference type="PROSITE-ProRule" id="PRU00335"/>
    </source>
</evidence>
<dbReference type="InterPro" id="IPR001647">
    <property type="entry name" value="HTH_TetR"/>
</dbReference>
<dbReference type="GO" id="GO:0000976">
    <property type="term" value="F:transcription cis-regulatory region binding"/>
    <property type="evidence" value="ECO:0007669"/>
    <property type="project" value="TreeGrafter"/>
</dbReference>
<keyword evidence="6" id="KW-1185">Reference proteome</keyword>
<proteinExistence type="predicted"/>
<feature type="region of interest" description="Disordered" evidence="3">
    <location>
        <begin position="1"/>
        <end position="22"/>
    </location>
</feature>
<dbReference type="PRINTS" id="PR00455">
    <property type="entry name" value="HTHTETR"/>
</dbReference>
<dbReference type="STRING" id="1344003.SAMN05445060_2198"/>
<dbReference type="OrthoDB" id="4542210at2"/>
<protein>
    <submittedName>
        <fullName evidence="5">Transcriptional regulator, TetR family</fullName>
    </submittedName>
</protein>
<dbReference type="EMBL" id="FTNT01000006">
    <property type="protein sequence ID" value="SIS02639.1"/>
    <property type="molecule type" value="Genomic_DNA"/>
</dbReference>
<dbReference type="Gene3D" id="1.10.357.10">
    <property type="entry name" value="Tetracycline Repressor, domain 2"/>
    <property type="match status" value="1"/>
</dbReference>
<dbReference type="Pfam" id="PF00440">
    <property type="entry name" value="TetR_N"/>
    <property type="match status" value="1"/>
</dbReference>
<organism evidence="5 6">
    <name type="scientific">Williamsia sterculiae</name>
    <dbReference type="NCBI Taxonomy" id="1344003"/>
    <lineage>
        <taxon>Bacteria</taxon>
        <taxon>Bacillati</taxon>
        <taxon>Actinomycetota</taxon>
        <taxon>Actinomycetes</taxon>
        <taxon>Mycobacteriales</taxon>
        <taxon>Nocardiaceae</taxon>
        <taxon>Williamsia</taxon>
    </lineage>
</organism>
<accession>A0A1N7FQM3</accession>
<dbReference type="Proteomes" id="UP000186218">
    <property type="component" value="Unassembled WGS sequence"/>
</dbReference>
<evidence type="ECO:0000256" key="3">
    <source>
        <dbReference type="SAM" id="MobiDB-lite"/>
    </source>
</evidence>
<evidence type="ECO:0000256" key="1">
    <source>
        <dbReference type="ARBA" id="ARBA00023125"/>
    </source>
</evidence>
<dbReference type="AlphaFoldDB" id="A0A1N7FQM3"/>
<evidence type="ECO:0000313" key="5">
    <source>
        <dbReference type="EMBL" id="SIS02639.1"/>
    </source>
</evidence>
<feature type="domain" description="HTH tetR-type" evidence="4">
    <location>
        <begin position="33"/>
        <end position="93"/>
    </location>
</feature>
<name>A0A1N7FQM3_9NOCA</name>
<keyword evidence="1 2" id="KW-0238">DNA-binding</keyword>